<dbReference type="InterPro" id="IPR005801">
    <property type="entry name" value="ADC_synthase"/>
</dbReference>
<evidence type="ECO:0000313" key="8">
    <source>
        <dbReference type="Proteomes" id="UP000185678"/>
    </source>
</evidence>
<evidence type="ECO:0000313" key="7">
    <source>
        <dbReference type="EMBL" id="SIT07099.1"/>
    </source>
</evidence>
<comment type="similarity">
    <text evidence="2">Belongs to the isochorismate synthase family.</text>
</comment>
<evidence type="ECO:0000256" key="2">
    <source>
        <dbReference type="ARBA" id="ARBA00005297"/>
    </source>
</evidence>
<dbReference type="PANTHER" id="PTHR42839">
    <property type="entry name" value="ISOCHORISMATE SYNTHASE ENTC"/>
    <property type="match status" value="1"/>
</dbReference>
<dbReference type="InterPro" id="IPR004561">
    <property type="entry name" value="IsoChor_synthase"/>
</dbReference>
<keyword evidence="8" id="KW-1185">Reference proteome</keyword>
<dbReference type="Proteomes" id="UP000185678">
    <property type="component" value="Unassembled WGS sequence"/>
</dbReference>
<dbReference type="NCBIfam" id="TIGR00543">
    <property type="entry name" value="isochor_syn"/>
    <property type="match status" value="1"/>
</dbReference>
<reference evidence="7 8" key="1">
    <citation type="submission" date="2017-01" db="EMBL/GenBank/DDBJ databases">
        <authorList>
            <person name="Mah S.A."/>
            <person name="Swanson W.J."/>
            <person name="Moy G.W."/>
            <person name="Vacquier V.D."/>
        </authorList>
    </citation>
    <scope>NUCLEOTIDE SEQUENCE [LARGE SCALE GENOMIC DNA]</scope>
    <source>
        <strain evidence="7 8">DSM 11589</strain>
    </source>
</reference>
<evidence type="ECO:0000256" key="5">
    <source>
        <dbReference type="ARBA" id="ARBA00041564"/>
    </source>
</evidence>
<dbReference type="EC" id="5.4.4.2" evidence="3"/>
<dbReference type="OrthoDB" id="9806579at2"/>
<dbReference type="SUPFAM" id="SSF56322">
    <property type="entry name" value="ADC synthase"/>
    <property type="match status" value="1"/>
</dbReference>
<keyword evidence="4" id="KW-0413">Isomerase</keyword>
<dbReference type="InterPro" id="IPR015890">
    <property type="entry name" value="Chorismate_C"/>
</dbReference>
<evidence type="ECO:0000256" key="1">
    <source>
        <dbReference type="ARBA" id="ARBA00000799"/>
    </source>
</evidence>
<protein>
    <recommendedName>
        <fullName evidence="3">isochorismate synthase</fullName>
        <ecNumber evidence="3">5.4.4.2</ecNumber>
    </recommendedName>
    <alternativeName>
        <fullName evidence="5">Isochorismate mutase</fullName>
    </alternativeName>
</protein>
<comment type="catalytic activity">
    <reaction evidence="1">
        <text>chorismate = isochorismate</text>
        <dbReference type="Rhea" id="RHEA:18985"/>
        <dbReference type="ChEBI" id="CHEBI:29748"/>
        <dbReference type="ChEBI" id="CHEBI:29780"/>
        <dbReference type="EC" id="5.4.4.2"/>
    </reaction>
</comment>
<sequence>MSINSGAVATGSHRAASSDISQSFLFRSPHDGWLWADGLEDVSDRVRASTPADLAGQVQRLLAARQGTQQAPCLVGALPFQGMASARLFLPGRVIRDASSLPMALPHDLRWPAPRSTGRSLPAEEGYCARVAAALDEIAAGQYSKVVLARALTLEFDAPVPVAGMIAALAERYPQAFLFAVPQANRQGVFLGASPELLLRRRNGWVDSNPLAGSVPCHPQAAEDRAQAEALLASDKNRREHALVSERVADVLSGYCDQLSVPDEPSLIRTGTLWHLSTAIRGRLRDPSVSSVELAAALHPTPAVCGHPTGAARQAISRLEGFDRGLYAGMVGWCDHTGDGEWAVSLRCADLAGAFLTLYAGAGIVAGSDPVEELAETATKMRTVLGALGLTLRAEAA</sequence>
<evidence type="ECO:0000256" key="3">
    <source>
        <dbReference type="ARBA" id="ARBA00012824"/>
    </source>
</evidence>
<feature type="domain" description="Chorismate-utilising enzyme C-terminal" evidence="6">
    <location>
        <begin position="124"/>
        <end position="380"/>
    </location>
</feature>
<dbReference type="GO" id="GO:0009697">
    <property type="term" value="P:salicylic acid biosynthetic process"/>
    <property type="evidence" value="ECO:0007669"/>
    <property type="project" value="TreeGrafter"/>
</dbReference>
<dbReference type="Gene3D" id="3.60.120.10">
    <property type="entry name" value="Anthranilate synthase"/>
    <property type="match status" value="1"/>
</dbReference>
<dbReference type="PANTHER" id="PTHR42839:SF2">
    <property type="entry name" value="ISOCHORISMATE SYNTHASE ENTC"/>
    <property type="match status" value="1"/>
</dbReference>
<dbReference type="AlphaFoldDB" id="A0A1N7P9H7"/>
<proteinExistence type="inferred from homology"/>
<gene>
    <name evidence="7" type="ORF">SAMN05421779_106156</name>
</gene>
<dbReference type="RefSeq" id="WP_084194927.1">
    <property type="nucleotide sequence ID" value="NZ_FTOA01000006.1"/>
</dbReference>
<name>A0A1N7P9H7_9PROT</name>
<evidence type="ECO:0000256" key="4">
    <source>
        <dbReference type="ARBA" id="ARBA00023235"/>
    </source>
</evidence>
<accession>A0A1N7P9H7</accession>
<dbReference type="GO" id="GO:0008909">
    <property type="term" value="F:isochorismate synthase activity"/>
    <property type="evidence" value="ECO:0007669"/>
    <property type="project" value="UniProtKB-EC"/>
</dbReference>
<organism evidence="7 8">
    <name type="scientific">Insolitispirillum peregrinum</name>
    <dbReference type="NCBI Taxonomy" id="80876"/>
    <lineage>
        <taxon>Bacteria</taxon>
        <taxon>Pseudomonadati</taxon>
        <taxon>Pseudomonadota</taxon>
        <taxon>Alphaproteobacteria</taxon>
        <taxon>Rhodospirillales</taxon>
        <taxon>Novispirillaceae</taxon>
        <taxon>Insolitispirillum</taxon>
    </lineage>
</organism>
<dbReference type="Pfam" id="PF00425">
    <property type="entry name" value="Chorismate_bind"/>
    <property type="match status" value="1"/>
</dbReference>
<dbReference type="EMBL" id="FTOA01000006">
    <property type="protein sequence ID" value="SIT07099.1"/>
    <property type="molecule type" value="Genomic_DNA"/>
</dbReference>
<dbReference type="STRING" id="80876.SAMN05421779_106156"/>
<evidence type="ECO:0000259" key="6">
    <source>
        <dbReference type="Pfam" id="PF00425"/>
    </source>
</evidence>